<reference evidence="2 3" key="1">
    <citation type="submission" date="2016-07" db="EMBL/GenBank/DDBJ databases">
        <title>Pervasive Adenine N6-methylation of Active Genes in Fungi.</title>
        <authorList>
            <consortium name="DOE Joint Genome Institute"/>
            <person name="Mondo S.J."/>
            <person name="Dannebaum R.O."/>
            <person name="Kuo R.C."/>
            <person name="Labutti K."/>
            <person name="Haridas S."/>
            <person name="Kuo A."/>
            <person name="Salamov A."/>
            <person name="Ahrendt S.R."/>
            <person name="Lipzen A."/>
            <person name="Sullivan W."/>
            <person name="Andreopoulos W.B."/>
            <person name="Clum A."/>
            <person name="Lindquist E."/>
            <person name="Daum C."/>
            <person name="Ramamoorthy G.K."/>
            <person name="Gryganskyi A."/>
            <person name="Culley D."/>
            <person name="Magnuson J.K."/>
            <person name="James T.Y."/>
            <person name="O'Malley M.A."/>
            <person name="Stajich J.E."/>
            <person name="Spatafora J.W."/>
            <person name="Visel A."/>
            <person name="Grigoriev I.V."/>
        </authorList>
    </citation>
    <scope>NUCLEOTIDE SEQUENCE [LARGE SCALE GENOMIC DNA]</scope>
    <source>
        <strain evidence="2 3">NRRL 1336</strain>
    </source>
</reference>
<gene>
    <name evidence="2" type="ORF">BCR42DRAFT_49431</name>
</gene>
<comment type="caution">
    <text evidence="2">The sequence shown here is derived from an EMBL/GenBank/DDBJ whole genome shotgun (WGS) entry which is preliminary data.</text>
</comment>
<feature type="transmembrane region" description="Helical" evidence="1">
    <location>
        <begin position="27"/>
        <end position="49"/>
    </location>
</feature>
<sequence length="218" mass="24339">MDKKMARPTYTSLAVPYPEEPPPPKRYYLHALSIILLIIINGIVFYQLFHNTPDGKAIFIDLSKVVNNRGFGKTGANFDGLDHYFTCPELIQQPTLNIGNVPFRPLFSKNTNNNDATARGQVITLPKKRLGALYLLVSVNHGPVTATHLAITYEDGSISSTIIDVPDWQDSQVNNIRRLDHVSCETNIKGVSGALFLLPLFVDPLKKYPISHCHTLTR</sequence>
<evidence type="ECO:0000256" key="1">
    <source>
        <dbReference type="SAM" id="Phobius"/>
    </source>
</evidence>
<keyword evidence="3" id="KW-1185">Reference proteome</keyword>
<dbReference type="EMBL" id="MCGE01000013">
    <property type="protein sequence ID" value="ORZ15188.1"/>
    <property type="molecule type" value="Genomic_DNA"/>
</dbReference>
<keyword evidence="1" id="KW-0812">Transmembrane</keyword>
<proteinExistence type="predicted"/>
<dbReference type="STRING" id="90262.A0A1X2IF23"/>
<protein>
    <submittedName>
        <fullName evidence="2">Uncharacterized protein</fullName>
    </submittedName>
</protein>
<dbReference type="AlphaFoldDB" id="A0A1X2IF23"/>
<evidence type="ECO:0000313" key="2">
    <source>
        <dbReference type="EMBL" id="ORZ15188.1"/>
    </source>
</evidence>
<accession>A0A1X2IF23</accession>
<dbReference type="Proteomes" id="UP000193560">
    <property type="component" value="Unassembled WGS sequence"/>
</dbReference>
<keyword evidence="1" id="KW-1133">Transmembrane helix</keyword>
<organism evidence="2 3">
    <name type="scientific">Absidia repens</name>
    <dbReference type="NCBI Taxonomy" id="90262"/>
    <lineage>
        <taxon>Eukaryota</taxon>
        <taxon>Fungi</taxon>
        <taxon>Fungi incertae sedis</taxon>
        <taxon>Mucoromycota</taxon>
        <taxon>Mucoromycotina</taxon>
        <taxon>Mucoromycetes</taxon>
        <taxon>Mucorales</taxon>
        <taxon>Cunninghamellaceae</taxon>
        <taxon>Absidia</taxon>
    </lineage>
</organism>
<keyword evidence="1" id="KW-0472">Membrane</keyword>
<evidence type="ECO:0000313" key="3">
    <source>
        <dbReference type="Proteomes" id="UP000193560"/>
    </source>
</evidence>
<name>A0A1X2IF23_9FUNG</name>